<dbReference type="AlphaFoldDB" id="A0A5M3VT17"/>
<accession>A0A5M3VT17</accession>
<protein>
    <submittedName>
        <fullName evidence="2">PadR family transcriptional regulator</fullName>
    </submittedName>
</protein>
<dbReference type="InterPro" id="IPR005149">
    <property type="entry name" value="Tscrpt_reg_PadR_N"/>
</dbReference>
<dbReference type="SUPFAM" id="SSF46785">
    <property type="entry name" value="Winged helix' DNA-binding domain"/>
    <property type="match status" value="1"/>
</dbReference>
<gene>
    <name evidence="2" type="ORF">Acor_18390</name>
</gene>
<dbReference type="EMBL" id="BLAD01000041">
    <property type="protein sequence ID" value="GER99775.1"/>
    <property type="molecule type" value="Genomic_DNA"/>
</dbReference>
<dbReference type="PANTHER" id="PTHR43252">
    <property type="entry name" value="TRANSCRIPTIONAL REGULATOR YQJI"/>
    <property type="match status" value="1"/>
</dbReference>
<dbReference type="Proteomes" id="UP000334990">
    <property type="component" value="Unassembled WGS sequence"/>
</dbReference>
<evidence type="ECO:0000259" key="1">
    <source>
        <dbReference type="Pfam" id="PF03551"/>
    </source>
</evidence>
<dbReference type="OrthoDB" id="8443918at2"/>
<dbReference type="PANTHER" id="PTHR43252:SF2">
    <property type="entry name" value="TRANSCRIPTION REGULATOR, PADR-LIKE FAMILY"/>
    <property type="match status" value="1"/>
</dbReference>
<dbReference type="Gene3D" id="1.10.10.10">
    <property type="entry name" value="Winged helix-like DNA-binding domain superfamily/Winged helix DNA-binding domain"/>
    <property type="match status" value="1"/>
</dbReference>
<organism evidence="2 3">
    <name type="scientific">Acrocarpospora corrugata</name>
    <dbReference type="NCBI Taxonomy" id="35763"/>
    <lineage>
        <taxon>Bacteria</taxon>
        <taxon>Bacillati</taxon>
        <taxon>Actinomycetota</taxon>
        <taxon>Actinomycetes</taxon>
        <taxon>Streptosporangiales</taxon>
        <taxon>Streptosporangiaceae</taxon>
        <taxon>Acrocarpospora</taxon>
    </lineage>
</organism>
<proteinExistence type="predicted"/>
<dbReference type="InterPro" id="IPR036388">
    <property type="entry name" value="WH-like_DNA-bd_sf"/>
</dbReference>
<dbReference type="InterPro" id="IPR036390">
    <property type="entry name" value="WH_DNA-bd_sf"/>
</dbReference>
<evidence type="ECO:0000313" key="3">
    <source>
        <dbReference type="Proteomes" id="UP000334990"/>
    </source>
</evidence>
<name>A0A5M3VT17_9ACTN</name>
<evidence type="ECO:0000313" key="2">
    <source>
        <dbReference type="EMBL" id="GER99775.1"/>
    </source>
</evidence>
<dbReference type="RefSeq" id="WP_155336148.1">
    <property type="nucleotide sequence ID" value="NZ_BAAABN010000020.1"/>
</dbReference>
<comment type="caution">
    <text evidence="2">The sequence shown here is derived from an EMBL/GenBank/DDBJ whole genome shotgun (WGS) entry which is preliminary data.</text>
</comment>
<feature type="domain" description="Transcription regulator PadR N-terminal" evidence="1">
    <location>
        <begin position="14"/>
        <end position="88"/>
    </location>
</feature>
<sequence>MATRQRSNPLALAVLALLYERPMHPYEMATTLRERRKEDSIKLNYGSLYSVVQSLERRGLVTAQEVQRDGRRPERTVYAIAEPGTVELLDWLSELVAVPTREFTQFEAALSLLACLKPDEAVRLLEERVSRLEQELAAAEGLRGHSSMSKLPRLLYIEWEYRIALRRTELEFVSSLVQEIREETIEGLAMWRDFHQQ</sequence>
<dbReference type="Pfam" id="PF03551">
    <property type="entry name" value="PadR"/>
    <property type="match status" value="1"/>
</dbReference>
<keyword evidence="3" id="KW-1185">Reference proteome</keyword>
<reference evidence="2 3" key="1">
    <citation type="submission" date="2019-10" db="EMBL/GenBank/DDBJ databases">
        <title>Whole genome shotgun sequence of Acrocarpospora corrugata NBRC 13972.</title>
        <authorList>
            <person name="Ichikawa N."/>
            <person name="Kimura A."/>
            <person name="Kitahashi Y."/>
            <person name="Komaki H."/>
            <person name="Oguchi A."/>
        </authorList>
    </citation>
    <scope>NUCLEOTIDE SEQUENCE [LARGE SCALE GENOMIC DNA]</scope>
    <source>
        <strain evidence="2 3">NBRC 13972</strain>
    </source>
</reference>